<feature type="non-terminal residue" evidence="2">
    <location>
        <position position="807"/>
    </location>
</feature>
<protein>
    <submittedName>
        <fullName evidence="2">Uncharacterized protein</fullName>
    </submittedName>
</protein>
<accession>A0A8J9YC92</accession>
<dbReference type="OrthoDB" id="7487614at2759"/>
<evidence type="ECO:0000313" key="3">
    <source>
        <dbReference type="Proteomes" id="UP000838878"/>
    </source>
</evidence>
<organism evidence="2 3">
    <name type="scientific">Brenthis ino</name>
    <name type="common">lesser marbled fritillary</name>
    <dbReference type="NCBI Taxonomy" id="405034"/>
    <lineage>
        <taxon>Eukaryota</taxon>
        <taxon>Metazoa</taxon>
        <taxon>Ecdysozoa</taxon>
        <taxon>Arthropoda</taxon>
        <taxon>Hexapoda</taxon>
        <taxon>Insecta</taxon>
        <taxon>Pterygota</taxon>
        <taxon>Neoptera</taxon>
        <taxon>Endopterygota</taxon>
        <taxon>Lepidoptera</taxon>
        <taxon>Glossata</taxon>
        <taxon>Ditrysia</taxon>
        <taxon>Papilionoidea</taxon>
        <taxon>Nymphalidae</taxon>
        <taxon>Heliconiinae</taxon>
        <taxon>Argynnini</taxon>
        <taxon>Brenthis</taxon>
    </lineage>
</organism>
<name>A0A8J9YC92_9NEOP</name>
<evidence type="ECO:0000256" key="1">
    <source>
        <dbReference type="SAM" id="MobiDB-lite"/>
    </source>
</evidence>
<dbReference type="EMBL" id="OV170222">
    <property type="protein sequence ID" value="CAH0721051.1"/>
    <property type="molecule type" value="Genomic_DNA"/>
</dbReference>
<sequence length="807" mass="93790">MDSIISPLLPKSPSPGTCLPKPHPPDLQRYMQIGSFMKLARRKLHREYKYSDKEHLTFRYWINSVMPCWCFQYMFNTLPKALHCLLCNTVEELKDPDSKLTRGSSDESTDEDEEPDCHNKGLKLKKNEGSERESLIGESKRKKNKRPSFNTNRCGNDEESFLLKSYETKDNTDQMHKNASYDSLKNTNKHRNINSSVDLLKETQINTIQENLPNESQKQFNEPMIIKEIIDNNVSVINHHKKAHKKMSTVLKLLARRKVRIKHKKIYKKKLLSKAGLGFNVILFLKRMFLLEYVNTKPKCRYIKISTINVKKIRRLKRGRLKVKLVSKKSKGYPCNEKTNKFVNNIKNNTIDTSHFNYVEAENSQEHTQNVQKKIQKNQNSHRNAVTLKSHSHKFENFYKLCCYFNENKFGSSKQKKKALENSNSSILNNKANFKRRKKIESNPNHKTEKGNISTRNYCLSTYLFDQNWIKEKKSAIDMNKGQIAKSDLAKLRNKKPAAVEKNENIEDFKKPVPLTTNKCSCSLKICICNQKRHSIKNPEKGVTVLPLVKSSSCQYSSESPTLAHANQIDELNDIYTTDSLSKPYKDAAINIKTQTSTCATQCRSLNKYKSCSCIEINNRSKEFGDTINYETWSDIKSTVTLSEYSFNEDTKTDLTICSRVTIDDSDQTEPYKRRNESSTKRKYIVTKSNKAIITDRTKLCDVSTFTSDWWSPIFERKDVKDSFKRNDRRKQKDKSVSTDGRVVTFMSRPQIIPQDTYDILSPSRYLLESQKYYNELFLSKFYPHLFPVIPLKVPKLNKKSNKTSDN</sequence>
<evidence type="ECO:0000313" key="2">
    <source>
        <dbReference type="EMBL" id="CAH0721051.1"/>
    </source>
</evidence>
<dbReference type="Proteomes" id="UP000838878">
    <property type="component" value="Chromosome 2"/>
</dbReference>
<dbReference type="AlphaFoldDB" id="A0A8J9YC92"/>
<feature type="compositionally biased region" description="Basic and acidic residues" evidence="1">
    <location>
        <begin position="125"/>
        <end position="139"/>
    </location>
</feature>
<feature type="region of interest" description="Disordered" evidence="1">
    <location>
        <begin position="96"/>
        <end position="156"/>
    </location>
</feature>
<proteinExistence type="predicted"/>
<reference evidence="2" key="1">
    <citation type="submission" date="2021-12" db="EMBL/GenBank/DDBJ databases">
        <authorList>
            <person name="Martin H S."/>
        </authorList>
    </citation>
    <scope>NUCLEOTIDE SEQUENCE</scope>
</reference>
<keyword evidence="3" id="KW-1185">Reference proteome</keyword>
<gene>
    <name evidence="2" type="ORF">BINO364_LOCUS7196</name>
</gene>